<dbReference type="RefSeq" id="WP_129002617.1">
    <property type="nucleotide sequence ID" value="NZ_SDHZ01000001.1"/>
</dbReference>
<dbReference type="Pfam" id="PF22091">
    <property type="entry name" value="DUF6941"/>
    <property type="match status" value="1"/>
</dbReference>
<dbReference type="InterPro" id="IPR054221">
    <property type="entry name" value="DUF6941"/>
</dbReference>
<evidence type="ECO:0000313" key="2">
    <source>
        <dbReference type="Proteomes" id="UP000290545"/>
    </source>
</evidence>
<sequence>MTCSTLLCAQTIITDKATNNVSVINIVENINASLFPIQIPISVLIATERKVEDPASFNILFRFTLNGDPLLETPVAVTFLDQTVKHNATINIAGLLINQPGMLFASVVYNGEVIKSTSLTVQGNG</sequence>
<dbReference type="Proteomes" id="UP000290545">
    <property type="component" value="Unassembled WGS sequence"/>
</dbReference>
<organism evidence="1 2">
    <name type="scientific">Filimonas effusa</name>
    <dbReference type="NCBI Taxonomy" id="2508721"/>
    <lineage>
        <taxon>Bacteria</taxon>
        <taxon>Pseudomonadati</taxon>
        <taxon>Bacteroidota</taxon>
        <taxon>Chitinophagia</taxon>
        <taxon>Chitinophagales</taxon>
        <taxon>Chitinophagaceae</taxon>
        <taxon>Filimonas</taxon>
    </lineage>
</organism>
<dbReference type="EMBL" id="SDHZ01000001">
    <property type="protein sequence ID" value="RXK86868.1"/>
    <property type="molecule type" value="Genomic_DNA"/>
</dbReference>
<gene>
    <name evidence="1" type="ORF">ESB13_08775</name>
</gene>
<dbReference type="AlphaFoldDB" id="A0A4Q1DD15"/>
<name>A0A4Q1DD15_9BACT</name>
<accession>A0A4Q1DD15</accession>
<keyword evidence="2" id="KW-1185">Reference proteome</keyword>
<reference evidence="1 2" key="1">
    <citation type="submission" date="2019-01" db="EMBL/GenBank/DDBJ databases">
        <title>Filimonas sp. strain TTM-71.</title>
        <authorList>
            <person name="Chen W.-M."/>
        </authorList>
    </citation>
    <scope>NUCLEOTIDE SEQUENCE [LARGE SCALE GENOMIC DNA]</scope>
    <source>
        <strain evidence="1 2">TTM-71</strain>
    </source>
</reference>
<evidence type="ECO:0000313" key="1">
    <source>
        <dbReference type="EMBL" id="RXK86868.1"/>
    </source>
</evidence>
<protein>
    <submittedName>
        <fullName evidence="1">Uncharacterized protein</fullName>
    </submittedName>
</protein>
<comment type="caution">
    <text evidence="1">The sequence shown here is derived from an EMBL/GenBank/DDBJ whole genome shotgun (WGS) entry which is preliminary data.</text>
</comment>
<proteinExistence type="predicted"/>